<dbReference type="SFLD" id="SFLDG01135">
    <property type="entry name" value="C1.5.6:_HAD__Beta-PGM__Phospha"/>
    <property type="match status" value="1"/>
</dbReference>
<organism evidence="10 11">
    <name type="scientific">Gemmata massiliana</name>
    <dbReference type="NCBI Taxonomy" id="1210884"/>
    <lineage>
        <taxon>Bacteria</taxon>
        <taxon>Pseudomonadati</taxon>
        <taxon>Planctomycetota</taxon>
        <taxon>Planctomycetia</taxon>
        <taxon>Gemmatales</taxon>
        <taxon>Gemmataceae</taxon>
        <taxon>Gemmata</taxon>
    </lineage>
</organism>
<dbReference type="KEGG" id="gms:SOIL9_67850"/>
<evidence type="ECO:0000256" key="5">
    <source>
        <dbReference type="ARBA" id="ARBA00022842"/>
    </source>
</evidence>
<evidence type="ECO:0000256" key="8">
    <source>
        <dbReference type="ARBA" id="ARBA00056573"/>
    </source>
</evidence>
<dbReference type="Pfam" id="PF00702">
    <property type="entry name" value="Hydrolase"/>
    <property type="match status" value="1"/>
</dbReference>
<evidence type="ECO:0000256" key="6">
    <source>
        <dbReference type="ARBA" id="ARBA00023270"/>
    </source>
</evidence>
<dbReference type="HAMAP" id="MF_01375">
    <property type="entry name" value="PhnX"/>
    <property type="match status" value="1"/>
</dbReference>
<dbReference type="SFLD" id="SFLDG01129">
    <property type="entry name" value="C1.5:_HAD__Beta-PGM__Phosphata"/>
    <property type="match status" value="1"/>
</dbReference>
<dbReference type="InterPro" id="IPR036412">
    <property type="entry name" value="HAD-like_sf"/>
</dbReference>
<evidence type="ECO:0000256" key="2">
    <source>
        <dbReference type="ARBA" id="ARBA00011738"/>
    </source>
</evidence>
<dbReference type="GO" id="GO:0006281">
    <property type="term" value="P:DNA repair"/>
    <property type="evidence" value="ECO:0007669"/>
    <property type="project" value="TreeGrafter"/>
</dbReference>
<evidence type="ECO:0000313" key="10">
    <source>
        <dbReference type="EMBL" id="VTR90929.1"/>
    </source>
</evidence>
<keyword evidence="3" id="KW-0479">Metal-binding</keyword>
<dbReference type="GO" id="GO:0046872">
    <property type="term" value="F:metal ion binding"/>
    <property type="evidence" value="ECO:0007669"/>
    <property type="project" value="UniProtKB-KW"/>
</dbReference>
<dbReference type="GO" id="GO:0050194">
    <property type="term" value="F:phosphonoacetaldehyde hydrolase activity"/>
    <property type="evidence" value="ECO:0007669"/>
    <property type="project" value="UniProtKB-EC"/>
</dbReference>
<comment type="catalytic activity">
    <reaction evidence="7">
        <text>phosphonoacetaldehyde + H2O = acetaldehyde + phosphate + H(+)</text>
        <dbReference type="Rhea" id="RHEA:18905"/>
        <dbReference type="ChEBI" id="CHEBI:15343"/>
        <dbReference type="ChEBI" id="CHEBI:15377"/>
        <dbReference type="ChEBI" id="CHEBI:15378"/>
        <dbReference type="ChEBI" id="CHEBI:43474"/>
        <dbReference type="ChEBI" id="CHEBI:58383"/>
        <dbReference type="EC" id="3.11.1.1"/>
    </reaction>
</comment>
<keyword evidence="6" id="KW-0704">Schiff base</keyword>
<sequence length="269" mass="28933">MPPTEIKLVVLDWAGTTIDYGCLAPTGAFVEAFASKGVDVTLAEARGPMGLHKKDHIRAMLRTEIVGGKWRAAVGRDWAESDVEELYRSVTPLQVAAAEKYSGLIAGVPAVADALRAKGLKVAASTGYFHEAAAVVRSAAKRQGFEPDFNICADDVLAGRPAPWMIFRCMETLSVYPPAAVVKVGDTVIDIEDGRNAGCWSVGVIDSSNEMGLSEAEFRSLTETERNARRKDITERYQKAGAHAVLHAITDLPALIGDLNARLARGERP</sequence>
<dbReference type="NCBIfam" id="TIGR01549">
    <property type="entry name" value="HAD-SF-IA-v1"/>
    <property type="match status" value="1"/>
</dbReference>
<dbReference type="GO" id="GO:0005829">
    <property type="term" value="C:cytosol"/>
    <property type="evidence" value="ECO:0007669"/>
    <property type="project" value="TreeGrafter"/>
</dbReference>
<dbReference type="PANTHER" id="PTHR43434:SF19">
    <property type="entry name" value="PHOSPHONOACETALDEHYDE HYDROLASE"/>
    <property type="match status" value="1"/>
</dbReference>
<keyword evidence="5" id="KW-0460">Magnesium</keyword>
<evidence type="ECO:0000256" key="7">
    <source>
        <dbReference type="ARBA" id="ARBA00052005"/>
    </source>
</evidence>
<dbReference type="Gene3D" id="3.40.50.1000">
    <property type="entry name" value="HAD superfamily/HAD-like"/>
    <property type="match status" value="1"/>
</dbReference>
<keyword evidence="11" id="KW-1185">Reference proteome</keyword>
<dbReference type="InterPro" id="IPR023198">
    <property type="entry name" value="PGP-like_dom2"/>
</dbReference>
<dbReference type="AlphaFoldDB" id="A0A6P2CQ09"/>
<evidence type="ECO:0000313" key="11">
    <source>
        <dbReference type="Proteomes" id="UP000464178"/>
    </source>
</evidence>
<dbReference type="EC" id="3.11.1.1" evidence="9"/>
<dbReference type="GO" id="GO:0019700">
    <property type="term" value="P:organic phosphonate catabolic process"/>
    <property type="evidence" value="ECO:0007669"/>
    <property type="project" value="InterPro"/>
</dbReference>
<comment type="subunit">
    <text evidence="2">Homodimer.</text>
</comment>
<dbReference type="Gene3D" id="1.10.150.240">
    <property type="entry name" value="Putative phosphatase, domain 2"/>
    <property type="match status" value="1"/>
</dbReference>
<dbReference type="InterPro" id="IPR023214">
    <property type="entry name" value="HAD_sf"/>
</dbReference>
<evidence type="ECO:0000256" key="9">
    <source>
        <dbReference type="ARBA" id="ARBA00066472"/>
    </source>
</evidence>
<dbReference type="PANTHER" id="PTHR43434">
    <property type="entry name" value="PHOSPHOGLYCOLATE PHOSPHATASE"/>
    <property type="match status" value="1"/>
</dbReference>
<evidence type="ECO:0000256" key="1">
    <source>
        <dbReference type="ARBA" id="ARBA00001946"/>
    </source>
</evidence>
<dbReference type="RefSeq" id="WP_162665997.1">
    <property type="nucleotide sequence ID" value="NZ_LR593886.1"/>
</dbReference>
<protein>
    <recommendedName>
        <fullName evidence="9">phosphonoacetaldehyde hydrolase</fullName>
        <ecNumber evidence="9">3.11.1.1</ecNumber>
    </recommendedName>
</protein>
<dbReference type="SUPFAM" id="SSF56784">
    <property type="entry name" value="HAD-like"/>
    <property type="match status" value="1"/>
</dbReference>
<dbReference type="Proteomes" id="UP000464178">
    <property type="component" value="Chromosome"/>
</dbReference>
<dbReference type="InterPro" id="IPR050155">
    <property type="entry name" value="HAD-like_hydrolase_sf"/>
</dbReference>
<dbReference type="GO" id="GO:0008967">
    <property type="term" value="F:phosphoglycolate phosphatase activity"/>
    <property type="evidence" value="ECO:0007669"/>
    <property type="project" value="TreeGrafter"/>
</dbReference>
<keyword evidence="4 10" id="KW-0378">Hydrolase</keyword>
<comment type="function">
    <text evidence="8">Involved in phosphonate degradation.</text>
</comment>
<gene>
    <name evidence="10" type="ORF">SOIL9_67850</name>
</gene>
<evidence type="ECO:0000256" key="3">
    <source>
        <dbReference type="ARBA" id="ARBA00022723"/>
    </source>
</evidence>
<dbReference type="NCBIfam" id="TIGR01422">
    <property type="entry name" value="phosphonatase"/>
    <property type="match status" value="1"/>
</dbReference>
<dbReference type="InterPro" id="IPR006439">
    <property type="entry name" value="HAD-SF_hydro_IA"/>
</dbReference>
<dbReference type="SFLD" id="SFLDS00003">
    <property type="entry name" value="Haloacid_Dehalogenase"/>
    <property type="match status" value="1"/>
</dbReference>
<dbReference type="FunFam" id="1.10.150.240:FF:000006">
    <property type="entry name" value="Phosphonoacetaldehyde hydrolase"/>
    <property type="match status" value="1"/>
</dbReference>
<dbReference type="EMBL" id="LR593886">
    <property type="protein sequence ID" value="VTR90929.1"/>
    <property type="molecule type" value="Genomic_DNA"/>
</dbReference>
<accession>A0A6P2CQ09</accession>
<name>A0A6P2CQ09_9BACT</name>
<reference evidence="10 11" key="1">
    <citation type="submission" date="2019-05" db="EMBL/GenBank/DDBJ databases">
        <authorList>
            <consortium name="Science for Life Laboratories"/>
        </authorList>
    </citation>
    <scope>NUCLEOTIDE SEQUENCE [LARGE SCALE GENOMIC DNA]</scope>
    <source>
        <strain evidence="10">Soil9</strain>
    </source>
</reference>
<evidence type="ECO:0000256" key="4">
    <source>
        <dbReference type="ARBA" id="ARBA00022801"/>
    </source>
</evidence>
<proteinExistence type="inferred from homology"/>
<dbReference type="InterPro" id="IPR006323">
    <property type="entry name" value="Phosphonoacetald_hydro"/>
</dbReference>
<comment type="cofactor">
    <cofactor evidence="1">
        <name>Mg(2+)</name>
        <dbReference type="ChEBI" id="CHEBI:18420"/>
    </cofactor>
</comment>